<protein>
    <submittedName>
        <fullName evidence="1">Uncharacterized protein</fullName>
    </submittedName>
</protein>
<gene>
    <name evidence="1" type="ORF">PISMIDRAFT_688954</name>
</gene>
<evidence type="ECO:0000313" key="2">
    <source>
        <dbReference type="Proteomes" id="UP000054018"/>
    </source>
</evidence>
<dbReference type="Proteomes" id="UP000054018">
    <property type="component" value="Unassembled WGS sequence"/>
</dbReference>
<dbReference type="HOGENOM" id="CLU_3069596_0_0_1"/>
<dbReference type="AlphaFoldDB" id="A0A0C9Y898"/>
<keyword evidence="2" id="KW-1185">Reference proteome</keyword>
<proteinExistence type="predicted"/>
<accession>A0A0C9Y898</accession>
<organism evidence="1 2">
    <name type="scientific">Pisolithus microcarpus 441</name>
    <dbReference type="NCBI Taxonomy" id="765257"/>
    <lineage>
        <taxon>Eukaryota</taxon>
        <taxon>Fungi</taxon>
        <taxon>Dikarya</taxon>
        <taxon>Basidiomycota</taxon>
        <taxon>Agaricomycotina</taxon>
        <taxon>Agaricomycetes</taxon>
        <taxon>Agaricomycetidae</taxon>
        <taxon>Boletales</taxon>
        <taxon>Sclerodermatineae</taxon>
        <taxon>Pisolithaceae</taxon>
        <taxon>Pisolithus</taxon>
    </lineage>
</organism>
<name>A0A0C9Y898_9AGAM</name>
<dbReference type="EMBL" id="KN834016">
    <property type="protein sequence ID" value="KIK13156.1"/>
    <property type="molecule type" value="Genomic_DNA"/>
</dbReference>
<evidence type="ECO:0000313" key="1">
    <source>
        <dbReference type="EMBL" id="KIK13156.1"/>
    </source>
</evidence>
<sequence>MFFGQDVVSSCLFARGFIVPNKPRKLNLPAATLWNRTPYYTIDHTKAKKRDQN</sequence>
<reference evidence="2" key="2">
    <citation type="submission" date="2015-01" db="EMBL/GenBank/DDBJ databases">
        <title>Evolutionary Origins and Diversification of the Mycorrhizal Mutualists.</title>
        <authorList>
            <consortium name="DOE Joint Genome Institute"/>
            <consortium name="Mycorrhizal Genomics Consortium"/>
            <person name="Kohler A."/>
            <person name="Kuo A."/>
            <person name="Nagy L.G."/>
            <person name="Floudas D."/>
            <person name="Copeland A."/>
            <person name="Barry K.W."/>
            <person name="Cichocki N."/>
            <person name="Veneault-Fourrey C."/>
            <person name="LaButti K."/>
            <person name="Lindquist E.A."/>
            <person name="Lipzen A."/>
            <person name="Lundell T."/>
            <person name="Morin E."/>
            <person name="Murat C."/>
            <person name="Riley R."/>
            <person name="Ohm R."/>
            <person name="Sun H."/>
            <person name="Tunlid A."/>
            <person name="Henrissat B."/>
            <person name="Grigoriev I.V."/>
            <person name="Hibbett D.S."/>
            <person name="Martin F."/>
        </authorList>
    </citation>
    <scope>NUCLEOTIDE SEQUENCE [LARGE SCALE GENOMIC DNA]</scope>
    <source>
        <strain evidence="2">441</strain>
    </source>
</reference>
<reference evidence="1 2" key="1">
    <citation type="submission" date="2014-04" db="EMBL/GenBank/DDBJ databases">
        <authorList>
            <consortium name="DOE Joint Genome Institute"/>
            <person name="Kuo A."/>
            <person name="Kohler A."/>
            <person name="Costa M.D."/>
            <person name="Nagy L.G."/>
            <person name="Floudas D."/>
            <person name="Copeland A."/>
            <person name="Barry K.W."/>
            <person name="Cichocki N."/>
            <person name="Veneault-Fourrey C."/>
            <person name="LaButti K."/>
            <person name="Lindquist E.A."/>
            <person name="Lipzen A."/>
            <person name="Lundell T."/>
            <person name="Morin E."/>
            <person name="Murat C."/>
            <person name="Sun H."/>
            <person name="Tunlid A."/>
            <person name="Henrissat B."/>
            <person name="Grigoriev I.V."/>
            <person name="Hibbett D.S."/>
            <person name="Martin F."/>
            <person name="Nordberg H.P."/>
            <person name="Cantor M.N."/>
            <person name="Hua S.X."/>
        </authorList>
    </citation>
    <scope>NUCLEOTIDE SEQUENCE [LARGE SCALE GENOMIC DNA]</scope>
    <source>
        <strain evidence="1 2">441</strain>
    </source>
</reference>